<name>A0A916WKQ9_9BURK</name>
<dbReference type="RefSeq" id="WP_188709311.1">
    <property type="nucleotide sequence ID" value="NZ_BMIG01000012.1"/>
</dbReference>
<comment type="caution">
    <text evidence="1">The sequence shown here is derived from an EMBL/GenBank/DDBJ whole genome shotgun (WGS) entry which is preliminary data.</text>
</comment>
<reference evidence="1" key="1">
    <citation type="journal article" date="2014" name="Int. J. Syst. Evol. Microbiol.">
        <title>Complete genome sequence of Corynebacterium casei LMG S-19264T (=DSM 44701T), isolated from a smear-ripened cheese.</title>
        <authorList>
            <consortium name="US DOE Joint Genome Institute (JGI-PGF)"/>
            <person name="Walter F."/>
            <person name="Albersmeier A."/>
            <person name="Kalinowski J."/>
            <person name="Ruckert C."/>
        </authorList>
    </citation>
    <scope>NUCLEOTIDE SEQUENCE</scope>
    <source>
        <strain evidence="1">CGMCC 1.15322</strain>
    </source>
</reference>
<gene>
    <name evidence="1" type="ORF">GCM10011496_29850</name>
</gene>
<protein>
    <submittedName>
        <fullName evidence="1">Uncharacterized protein</fullName>
    </submittedName>
</protein>
<sequence>MTTAKKQAPNLIKPKTAKPYVLTVADKATMAVKPSMNGAAVIQAYQGNVMGKDADINVLIDRLRDTFTEVKGGDLHTLEAMLISQATALQTIFTSLARRAQDQQYQKNLEAFLGLALKAQAQSRATISALVDLKYPRQATFVKQANIANGPQQVNNGGAVGGNPDHYAQARTHAENSAPEQNKLLEVRHGQPGKRMDTRAAQAAERSYQAVETVAAVYRAKKPRG</sequence>
<proteinExistence type="predicted"/>
<keyword evidence="2" id="KW-1185">Reference proteome</keyword>
<organism evidence="1 2">
    <name type="scientific">Polaromonas eurypsychrophila</name>
    <dbReference type="NCBI Taxonomy" id="1614635"/>
    <lineage>
        <taxon>Bacteria</taxon>
        <taxon>Pseudomonadati</taxon>
        <taxon>Pseudomonadota</taxon>
        <taxon>Betaproteobacteria</taxon>
        <taxon>Burkholderiales</taxon>
        <taxon>Comamonadaceae</taxon>
        <taxon>Polaromonas</taxon>
    </lineage>
</organism>
<reference evidence="1" key="2">
    <citation type="submission" date="2020-09" db="EMBL/GenBank/DDBJ databases">
        <authorList>
            <person name="Sun Q."/>
            <person name="Zhou Y."/>
        </authorList>
    </citation>
    <scope>NUCLEOTIDE SEQUENCE</scope>
    <source>
        <strain evidence="1">CGMCC 1.15322</strain>
    </source>
</reference>
<dbReference type="AlphaFoldDB" id="A0A916WKQ9"/>
<dbReference type="Proteomes" id="UP000620596">
    <property type="component" value="Unassembled WGS sequence"/>
</dbReference>
<evidence type="ECO:0000313" key="2">
    <source>
        <dbReference type="Proteomes" id="UP000620596"/>
    </source>
</evidence>
<evidence type="ECO:0000313" key="1">
    <source>
        <dbReference type="EMBL" id="GGB07003.1"/>
    </source>
</evidence>
<accession>A0A916WKQ9</accession>
<dbReference type="EMBL" id="BMIG01000012">
    <property type="protein sequence ID" value="GGB07003.1"/>
    <property type="molecule type" value="Genomic_DNA"/>
</dbReference>